<evidence type="ECO:0000256" key="2">
    <source>
        <dbReference type="ARBA" id="ARBA00009677"/>
    </source>
</evidence>
<dbReference type="AlphaFoldDB" id="A0A8J6IV54"/>
<evidence type="ECO:0000256" key="5">
    <source>
        <dbReference type="ARBA" id="ARBA00040228"/>
    </source>
</evidence>
<keyword evidence="3 6" id="KW-0975">Bacterial flagellum</keyword>
<evidence type="ECO:0000256" key="4">
    <source>
        <dbReference type="ARBA" id="ARBA00038560"/>
    </source>
</evidence>
<evidence type="ECO:0000259" key="7">
    <source>
        <dbReference type="Pfam" id="PF00460"/>
    </source>
</evidence>
<evidence type="ECO:0000256" key="6">
    <source>
        <dbReference type="RuleBase" id="RU362116"/>
    </source>
</evidence>
<evidence type="ECO:0000256" key="1">
    <source>
        <dbReference type="ARBA" id="ARBA00004117"/>
    </source>
</evidence>
<reference evidence="10" key="2">
    <citation type="submission" date="2020-08" db="EMBL/GenBank/DDBJ databases">
        <authorList>
            <person name="Lai Q."/>
        </authorList>
    </citation>
    <scope>NUCLEOTIDE SEQUENCE</scope>
    <source>
        <strain evidence="10">S27-2</strain>
    </source>
</reference>
<evidence type="ECO:0000256" key="3">
    <source>
        <dbReference type="ARBA" id="ARBA00023143"/>
    </source>
</evidence>
<feature type="domain" description="Flagellar hook protein FlgE/F/G-like D1" evidence="9">
    <location>
        <begin position="81"/>
        <end position="147"/>
    </location>
</feature>
<keyword evidence="10" id="KW-0966">Cell projection</keyword>
<dbReference type="Pfam" id="PF00460">
    <property type="entry name" value="Flg_bb_rod"/>
    <property type="match status" value="1"/>
</dbReference>
<comment type="caution">
    <text evidence="10">The sequence shown here is derived from an EMBL/GenBank/DDBJ whole genome shotgun (WGS) entry which is preliminary data.</text>
</comment>
<keyword evidence="10" id="KW-0282">Flagellum</keyword>
<dbReference type="InterPro" id="IPR001444">
    <property type="entry name" value="Flag_bb_rod_N"/>
</dbReference>
<dbReference type="SUPFAM" id="SSF117143">
    <property type="entry name" value="Flagellar hook protein flgE"/>
    <property type="match status" value="1"/>
</dbReference>
<evidence type="ECO:0000313" key="10">
    <source>
        <dbReference type="EMBL" id="MBC3766789.1"/>
    </source>
</evidence>
<dbReference type="NCBIfam" id="TIGR03506">
    <property type="entry name" value="FlgEFG_subfam"/>
    <property type="match status" value="1"/>
</dbReference>
<organism evidence="10 11">
    <name type="scientific">Neptunicella marina</name>
    <dbReference type="NCBI Taxonomy" id="2125989"/>
    <lineage>
        <taxon>Bacteria</taxon>
        <taxon>Pseudomonadati</taxon>
        <taxon>Pseudomonadota</taxon>
        <taxon>Gammaproteobacteria</taxon>
        <taxon>Alteromonadales</taxon>
        <taxon>Alteromonadaceae</taxon>
        <taxon>Neptunicella</taxon>
    </lineage>
</organism>
<dbReference type="InterPro" id="IPR037925">
    <property type="entry name" value="FlgE/F/G-like"/>
</dbReference>
<accession>A0A8J6IV54</accession>
<gene>
    <name evidence="10" type="ORF">H8B19_12940</name>
</gene>
<feature type="domain" description="Flagellar basal body rod protein N-terminal" evidence="7">
    <location>
        <begin position="5"/>
        <end position="35"/>
    </location>
</feature>
<sequence>MDKMLYIASSGASQDLLATGLRANNLANAQTTGFKAQLEQARAMPAFGEGLPTRVFAMTESPTNDYEGGAMIQTERSLDIALQGDGWFAVNDKQGNEAYTRAGNLHVDANGMLTDVAGNPVIGDAGPIQLPIPLQNVNIANDGTISVQPLGAPATVMEPVARIKLVKPEYNAIERGLDGLFRQKDGQIADADATVQIRSGMLENSNVNPVEEMVSLISLQRHYEMQVKLMKKADDLDSRGNMLMRIL</sequence>
<comment type="subcellular location">
    <subcellularLocation>
        <location evidence="1 6">Bacterial flagellum basal body</location>
    </subcellularLocation>
</comment>
<evidence type="ECO:0000259" key="8">
    <source>
        <dbReference type="Pfam" id="PF06429"/>
    </source>
</evidence>
<evidence type="ECO:0000313" key="11">
    <source>
        <dbReference type="Proteomes" id="UP000601768"/>
    </source>
</evidence>
<name>A0A8J6IV54_9ALTE</name>
<dbReference type="InterPro" id="IPR020013">
    <property type="entry name" value="Flagellar_FlgE/F/G"/>
</dbReference>
<dbReference type="InterPro" id="IPR010930">
    <property type="entry name" value="Flg_bb/hook_C_dom"/>
</dbReference>
<protein>
    <recommendedName>
        <fullName evidence="5 6">Flagellar basal-body rod protein FlgF</fullName>
    </recommendedName>
</protein>
<dbReference type="NCBIfam" id="NF009280">
    <property type="entry name" value="PRK12640.1"/>
    <property type="match status" value="1"/>
</dbReference>
<reference evidence="10" key="1">
    <citation type="journal article" date="2018" name="Int. J. Syst. Evol. Microbiol.">
        <title>Neptunicella marina gen. nov., sp. nov., isolated from surface seawater.</title>
        <authorList>
            <person name="Liu X."/>
            <person name="Lai Q."/>
            <person name="Du Y."/>
            <person name="Zhang X."/>
            <person name="Liu Z."/>
            <person name="Sun F."/>
            <person name="Shao Z."/>
        </authorList>
    </citation>
    <scope>NUCLEOTIDE SEQUENCE</scope>
    <source>
        <strain evidence="10">S27-2</strain>
    </source>
</reference>
<keyword evidence="11" id="KW-1185">Reference proteome</keyword>
<comment type="subunit">
    <text evidence="4 6">The basal body constitutes a major portion of the flagellar organelle and consists of five rings (E,L,P,S, and M) mounted on a central rod. The rod consists of about 26 subunits of FlgG in the distal portion, and FlgB, FlgC and FlgF are thought to build up the proximal portion of the rod with about 6 subunits each.</text>
</comment>
<dbReference type="Pfam" id="PF22692">
    <property type="entry name" value="LlgE_F_G_D1"/>
    <property type="match status" value="1"/>
</dbReference>
<dbReference type="PANTHER" id="PTHR30435">
    <property type="entry name" value="FLAGELLAR PROTEIN"/>
    <property type="match status" value="1"/>
</dbReference>
<comment type="similarity">
    <text evidence="2 6">Belongs to the flagella basal body rod proteins family.</text>
</comment>
<dbReference type="Pfam" id="PF06429">
    <property type="entry name" value="Flg_bbr_C"/>
    <property type="match status" value="1"/>
</dbReference>
<dbReference type="Proteomes" id="UP000601768">
    <property type="component" value="Unassembled WGS sequence"/>
</dbReference>
<dbReference type="InterPro" id="IPR053967">
    <property type="entry name" value="LlgE_F_G-like_D1"/>
</dbReference>
<feature type="domain" description="Flagellar basal-body/hook protein C-terminal" evidence="8">
    <location>
        <begin position="198"/>
        <end position="241"/>
    </location>
</feature>
<dbReference type="GO" id="GO:0071978">
    <property type="term" value="P:bacterial-type flagellum-dependent swarming motility"/>
    <property type="evidence" value="ECO:0007669"/>
    <property type="project" value="TreeGrafter"/>
</dbReference>
<proteinExistence type="inferred from homology"/>
<dbReference type="EMBL" id="JACNEP010000010">
    <property type="protein sequence ID" value="MBC3766789.1"/>
    <property type="molecule type" value="Genomic_DNA"/>
</dbReference>
<evidence type="ECO:0000259" key="9">
    <source>
        <dbReference type="Pfam" id="PF22692"/>
    </source>
</evidence>
<keyword evidence="10" id="KW-0969">Cilium</keyword>
<dbReference type="GO" id="GO:0030694">
    <property type="term" value="C:bacterial-type flagellum basal body, rod"/>
    <property type="evidence" value="ECO:0007669"/>
    <property type="project" value="UniProtKB-UniRule"/>
</dbReference>
<dbReference type="RefSeq" id="WP_186507313.1">
    <property type="nucleotide sequence ID" value="NZ_JACNEP010000010.1"/>
</dbReference>
<dbReference type="PANTHER" id="PTHR30435:SF18">
    <property type="entry name" value="FLAGELLAR BASAL-BODY ROD PROTEIN FLGF"/>
    <property type="match status" value="1"/>
</dbReference>